<evidence type="ECO:0000313" key="2">
    <source>
        <dbReference type="Proteomes" id="UP000002028"/>
    </source>
</evidence>
<dbReference type="PANTHER" id="PTHR39473:SF1">
    <property type="entry name" value="DINB-LIKE DOMAIN-CONTAINING PROTEIN"/>
    <property type="match status" value="1"/>
</dbReference>
<dbReference type="eggNOG" id="COG2318">
    <property type="taxonomic scope" value="Bacteria"/>
</dbReference>
<gene>
    <name evidence="1" type="ordered locus">Slin_2509</name>
</gene>
<accession>D2QGL9</accession>
<evidence type="ECO:0000313" key="1">
    <source>
        <dbReference type="EMBL" id="ADB38527.1"/>
    </source>
</evidence>
<dbReference type="RefSeq" id="WP_012927062.1">
    <property type="nucleotide sequence ID" value="NC_013730.1"/>
</dbReference>
<organism evidence="1 2">
    <name type="scientific">Spirosoma linguale (strain ATCC 33905 / DSM 74 / LMG 10896 / Claus 1)</name>
    <dbReference type="NCBI Taxonomy" id="504472"/>
    <lineage>
        <taxon>Bacteria</taxon>
        <taxon>Pseudomonadati</taxon>
        <taxon>Bacteroidota</taxon>
        <taxon>Cytophagia</taxon>
        <taxon>Cytophagales</taxon>
        <taxon>Cytophagaceae</taxon>
        <taxon>Spirosoma</taxon>
    </lineage>
</organism>
<dbReference type="EMBL" id="CP001769">
    <property type="protein sequence ID" value="ADB38527.1"/>
    <property type="molecule type" value="Genomic_DNA"/>
</dbReference>
<sequence>MSLKSATNEIFGQLTDVISQLDNEDYACQLNVLSGNTIGKHVRHILEFYDLLVHSYHTGQLNYDRRQRDLLLEISPEEAILRIKRINFAIQHLDLNRPLHLEAELSSLPVQIPSSYHRELLYNIEHAIHHMALIQVAVRDAFLHVILPVNFGVAYSTIQHQSH</sequence>
<name>D2QGL9_SPILD</name>
<dbReference type="STRING" id="504472.Slin_2509"/>
<reference evidence="1 2" key="1">
    <citation type="journal article" date="2010" name="Stand. Genomic Sci.">
        <title>Complete genome sequence of Spirosoma linguale type strain (1).</title>
        <authorList>
            <person name="Lail K."/>
            <person name="Sikorski J."/>
            <person name="Saunders E."/>
            <person name="Lapidus A."/>
            <person name="Glavina Del Rio T."/>
            <person name="Copeland A."/>
            <person name="Tice H."/>
            <person name="Cheng J.-F."/>
            <person name="Lucas S."/>
            <person name="Nolan M."/>
            <person name="Bruce D."/>
            <person name="Goodwin L."/>
            <person name="Pitluck S."/>
            <person name="Ivanova N."/>
            <person name="Mavromatis K."/>
            <person name="Ovchinnikova G."/>
            <person name="Pati A."/>
            <person name="Chen A."/>
            <person name="Palaniappan K."/>
            <person name="Land M."/>
            <person name="Hauser L."/>
            <person name="Chang Y.-J."/>
            <person name="Jeffries C.D."/>
            <person name="Chain P."/>
            <person name="Brettin T."/>
            <person name="Detter J.C."/>
            <person name="Schuetze A."/>
            <person name="Rohde M."/>
            <person name="Tindall B.J."/>
            <person name="Goeker M."/>
            <person name="Bristow J."/>
            <person name="Eisen J.A."/>
            <person name="Markowitz V."/>
            <person name="Hugenholtz P."/>
            <person name="Kyrpides N.C."/>
            <person name="Klenk H.-P."/>
            <person name="Chen F."/>
        </authorList>
    </citation>
    <scope>NUCLEOTIDE SEQUENCE [LARGE SCALE GENOMIC DNA]</scope>
    <source>
        <strain evidence="2">ATCC 33905 / DSM 74 / LMG 10896 / Claus 1</strain>
    </source>
</reference>
<dbReference type="HOGENOM" id="CLU_083400_0_0_10"/>
<keyword evidence="2" id="KW-1185">Reference proteome</keyword>
<evidence type="ECO:0008006" key="3">
    <source>
        <dbReference type="Google" id="ProtNLM"/>
    </source>
</evidence>
<dbReference type="PANTHER" id="PTHR39473">
    <property type="match status" value="1"/>
</dbReference>
<dbReference type="KEGG" id="sli:Slin_2509"/>
<dbReference type="Proteomes" id="UP000002028">
    <property type="component" value="Chromosome"/>
</dbReference>
<dbReference type="SUPFAM" id="SSF109854">
    <property type="entry name" value="DinB/YfiT-like putative metalloenzymes"/>
    <property type="match status" value="1"/>
</dbReference>
<dbReference type="InterPro" id="IPR034660">
    <property type="entry name" value="DinB/YfiT-like"/>
</dbReference>
<dbReference type="AlphaFoldDB" id="D2QGL9"/>
<protein>
    <recommendedName>
        <fullName evidence="3">DinB family protein</fullName>
    </recommendedName>
</protein>
<proteinExistence type="predicted"/>